<name>A0ABV6YZZ1_UNCC1</name>
<proteinExistence type="predicted"/>
<organism evidence="2 3">
    <name type="scientific">candidate division CSSED10-310 bacterium</name>
    <dbReference type="NCBI Taxonomy" id="2855610"/>
    <lineage>
        <taxon>Bacteria</taxon>
        <taxon>Bacteria division CSSED10-310</taxon>
    </lineage>
</organism>
<keyword evidence="1" id="KW-0472">Membrane</keyword>
<dbReference type="Proteomes" id="UP001594351">
    <property type="component" value="Unassembled WGS sequence"/>
</dbReference>
<feature type="transmembrane region" description="Helical" evidence="1">
    <location>
        <begin position="243"/>
        <end position="264"/>
    </location>
</feature>
<keyword evidence="1" id="KW-1133">Transmembrane helix</keyword>
<evidence type="ECO:0000313" key="2">
    <source>
        <dbReference type="EMBL" id="MFC1851771.1"/>
    </source>
</evidence>
<feature type="transmembrane region" description="Helical" evidence="1">
    <location>
        <begin position="167"/>
        <end position="186"/>
    </location>
</feature>
<feature type="transmembrane region" description="Helical" evidence="1">
    <location>
        <begin position="392"/>
        <end position="415"/>
    </location>
</feature>
<feature type="transmembrane region" description="Helical" evidence="1">
    <location>
        <begin position="15"/>
        <end position="36"/>
    </location>
</feature>
<feature type="transmembrane region" description="Helical" evidence="1">
    <location>
        <begin position="285"/>
        <end position="304"/>
    </location>
</feature>
<keyword evidence="3" id="KW-1185">Reference proteome</keyword>
<feature type="transmembrane region" description="Helical" evidence="1">
    <location>
        <begin position="122"/>
        <end position="155"/>
    </location>
</feature>
<feature type="transmembrane region" description="Helical" evidence="1">
    <location>
        <begin position="310"/>
        <end position="332"/>
    </location>
</feature>
<gene>
    <name evidence="2" type="ORF">ACFL27_16390</name>
</gene>
<feature type="transmembrane region" description="Helical" evidence="1">
    <location>
        <begin position="362"/>
        <end position="380"/>
    </location>
</feature>
<keyword evidence="1" id="KW-0812">Transmembrane</keyword>
<evidence type="ECO:0008006" key="4">
    <source>
        <dbReference type="Google" id="ProtNLM"/>
    </source>
</evidence>
<reference evidence="2 3" key="1">
    <citation type="submission" date="2024-09" db="EMBL/GenBank/DDBJ databases">
        <title>Laminarin stimulates single cell rates of sulfate reduction while oxygen inhibits transcriptomic activity in coastal marine sediment.</title>
        <authorList>
            <person name="Lindsay M."/>
            <person name="Orcutt B."/>
            <person name="Emerson D."/>
            <person name="Stepanauskas R."/>
            <person name="D'Angelo T."/>
        </authorList>
    </citation>
    <scope>NUCLEOTIDE SEQUENCE [LARGE SCALE GENOMIC DNA]</scope>
    <source>
        <strain evidence="2">SAG AM-311-K15</strain>
    </source>
</reference>
<feature type="transmembrane region" description="Helical" evidence="1">
    <location>
        <begin position="339"/>
        <end position="356"/>
    </location>
</feature>
<comment type="caution">
    <text evidence="2">The sequence shown here is derived from an EMBL/GenBank/DDBJ whole genome shotgun (WGS) entry which is preliminary data.</text>
</comment>
<feature type="transmembrane region" description="Helical" evidence="1">
    <location>
        <begin position="198"/>
        <end position="223"/>
    </location>
</feature>
<evidence type="ECO:0000313" key="3">
    <source>
        <dbReference type="Proteomes" id="UP001594351"/>
    </source>
</evidence>
<protein>
    <recommendedName>
        <fullName evidence="4">Glycosyltransferase RgtA/B/C/D-like domain-containing protein</fullName>
    </recommendedName>
</protein>
<sequence length="601" mass="68580">MAFKHRGKLLLESGFLPIILIILALVLCSPSLWIGFQMDDHFHRLHFSRTDLMPDVSHDLWDLFTFMKGDESNDRMQDFGTLPWWTTTGIRASFWRPLSVLTHLLDYTLWPDIPALMHLHSMLWYGALVVVVWLLYRNILGITWVAGLAAVLYTIDQGHAWPACWLANRNSLLATFFGCLTLIVHDRWRRLGWKHGRFVGPLILLSGLFSAEAAIATLAYIFAYMLFLEEGSFRKRFSSLVPYGLVAVIWWIIYHIQGYGTWGMELYLDPGSEPLRYLKAVVERAPFLIGAQFGFPPAFIFIFLDETVFFGVWVIAVLCSAVFILALLPLVVKNNHSRFWFTGMILSLLPICATFPHERLLLFVGLGGCGLMAQFLGNFFEKGIYFPRSRLWYSFALMMVIFWIISRAIISPLMFPISAWSPASMGIFSEKVFQTLPDDALLKTQDFIVINPPVTFYMIYFPVIRALNEEPFPRHLRVLASGVETIDVTRPDANSLLISPAGGFINAPMDNLFRGKGHVMVPGQEIVLTNLTIRIMKVTATGRPSQVLFTFSQPLESPVFRWYYFDQGHFKPFTLPSVGQSLTIPHQDYDPLRALLLSLKN</sequence>
<evidence type="ECO:0000256" key="1">
    <source>
        <dbReference type="SAM" id="Phobius"/>
    </source>
</evidence>
<accession>A0ABV6YZZ1</accession>
<dbReference type="EMBL" id="JBHPBY010000223">
    <property type="protein sequence ID" value="MFC1851771.1"/>
    <property type="molecule type" value="Genomic_DNA"/>
</dbReference>